<keyword evidence="9" id="KW-0560">Oxidoreductase</keyword>
<dbReference type="AlphaFoldDB" id="A0A4S8KKK9"/>
<evidence type="ECO:0000256" key="1">
    <source>
        <dbReference type="ARBA" id="ARBA00001971"/>
    </source>
</evidence>
<dbReference type="PANTHER" id="PTHR46300">
    <property type="entry name" value="P450, PUTATIVE (EUROFUNG)-RELATED-RELATED"/>
    <property type="match status" value="1"/>
</dbReference>
<evidence type="ECO:0000256" key="12">
    <source>
        <dbReference type="ARBA" id="ARBA00023136"/>
    </source>
</evidence>
<feature type="binding site" description="axial binding residue" evidence="14">
    <location>
        <position position="416"/>
    </location>
    <ligand>
        <name>heme</name>
        <dbReference type="ChEBI" id="CHEBI:30413"/>
    </ligand>
    <ligandPart>
        <name>Fe</name>
        <dbReference type="ChEBI" id="CHEBI:18248"/>
    </ligandPart>
</feature>
<evidence type="ECO:0000256" key="7">
    <source>
        <dbReference type="ARBA" id="ARBA00022723"/>
    </source>
</evidence>
<dbReference type="PANTHER" id="PTHR46300:SF2">
    <property type="entry name" value="CYTOCHROME P450 MONOOXYGENASE ALNH-RELATED"/>
    <property type="match status" value="1"/>
</dbReference>
<evidence type="ECO:0000313" key="16">
    <source>
        <dbReference type="Proteomes" id="UP000297245"/>
    </source>
</evidence>
<dbReference type="Pfam" id="PF00067">
    <property type="entry name" value="p450"/>
    <property type="match status" value="1"/>
</dbReference>
<evidence type="ECO:0000256" key="10">
    <source>
        <dbReference type="ARBA" id="ARBA00023004"/>
    </source>
</evidence>
<dbReference type="OrthoDB" id="2789670at2759"/>
<dbReference type="GO" id="GO:0016705">
    <property type="term" value="F:oxidoreductase activity, acting on paired donors, with incorporation or reduction of molecular oxygen"/>
    <property type="evidence" value="ECO:0007669"/>
    <property type="project" value="InterPro"/>
</dbReference>
<dbReference type="EMBL" id="ML181362">
    <property type="protein sequence ID" value="THU75931.1"/>
    <property type="molecule type" value="Genomic_DNA"/>
</dbReference>
<protein>
    <submittedName>
        <fullName evidence="15">Cytochrome P450</fullName>
    </submittedName>
</protein>
<organism evidence="15 16">
    <name type="scientific">Dendrothele bispora (strain CBS 962.96)</name>
    <dbReference type="NCBI Taxonomy" id="1314807"/>
    <lineage>
        <taxon>Eukaryota</taxon>
        <taxon>Fungi</taxon>
        <taxon>Dikarya</taxon>
        <taxon>Basidiomycota</taxon>
        <taxon>Agaricomycotina</taxon>
        <taxon>Agaricomycetes</taxon>
        <taxon>Agaricomycetidae</taxon>
        <taxon>Agaricales</taxon>
        <taxon>Agaricales incertae sedis</taxon>
        <taxon>Dendrothele</taxon>
    </lineage>
</organism>
<comment type="cofactor">
    <cofactor evidence="1 14">
        <name>heme</name>
        <dbReference type="ChEBI" id="CHEBI:30413"/>
    </cofactor>
</comment>
<dbReference type="GO" id="GO:0020037">
    <property type="term" value="F:heme binding"/>
    <property type="evidence" value="ECO:0007669"/>
    <property type="project" value="InterPro"/>
</dbReference>
<reference evidence="15 16" key="1">
    <citation type="journal article" date="2019" name="Nat. Ecol. Evol.">
        <title>Megaphylogeny resolves global patterns of mushroom evolution.</title>
        <authorList>
            <person name="Varga T."/>
            <person name="Krizsan K."/>
            <person name="Foldi C."/>
            <person name="Dima B."/>
            <person name="Sanchez-Garcia M."/>
            <person name="Sanchez-Ramirez S."/>
            <person name="Szollosi G.J."/>
            <person name="Szarkandi J.G."/>
            <person name="Papp V."/>
            <person name="Albert L."/>
            <person name="Andreopoulos W."/>
            <person name="Angelini C."/>
            <person name="Antonin V."/>
            <person name="Barry K.W."/>
            <person name="Bougher N.L."/>
            <person name="Buchanan P."/>
            <person name="Buyck B."/>
            <person name="Bense V."/>
            <person name="Catcheside P."/>
            <person name="Chovatia M."/>
            <person name="Cooper J."/>
            <person name="Damon W."/>
            <person name="Desjardin D."/>
            <person name="Finy P."/>
            <person name="Geml J."/>
            <person name="Haridas S."/>
            <person name="Hughes K."/>
            <person name="Justo A."/>
            <person name="Karasinski D."/>
            <person name="Kautmanova I."/>
            <person name="Kiss B."/>
            <person name="Kocsube S."/>
            <person name="Kotiranta H."/>
            <person name="LaButti K.M."/>
            <person name="Lechner B.E."/>
            <person name="Liimatainen K."/>
            <person name="Lipzen A."/>
            <person name="Lukacs Z."/>
            <person name="Mihaltcheva S."/>
            <person name="Morgado L.N."/>
            <person name="Niskanen T."/>
            <person name="Noordeloos M.E."/>
            <person name="Ohm R.A."/>
            <person name="Ortiz-Santana B."/>
            <person name="Ovrebo C."/>
            <person name="Racz N."/>
            <person name="Riley R."/>
            <person name="Savchenko A."/>
            <person name="Shiryaev A."/>
            <person name="Soop K."/>
            <person name="Spirin V."/>
            <person name="Szebenyi C."/>
            <person name="Tomsovsky M."/>
            <person name="Tulloss R.E."/>
            <person name="Uehling J."/>
            <person name="Grigoriev I.V."/>
            <person name="Vagvolgyi C."/>
            <person name="Papp T."/>
            <person name="Martin F.M."/>
            <person name="Miettinen O."/>
            <person name="Hibbett D.S."/>
            <person name="Nagy L.G."/>
        </authorList>
    </citation>
    <scope>NUCLEOTIDE SEQUENCE [LARGE SCALE GENOMIC DNA]</scope>
    <source>
        <strain evidence="15 16">CBS 962.96</strain>
    </source>
</reference>
<keyword evidence="13" id="KW-0325">Glycoprotein</keyword>
<keyword evidence="16" id="KW-1185">Reference proteome</keyword>
<evidence type="ECO:0000256" key="13">
    <source>
        <dbReference type="ARBA" id="ARBA00023180"/>
    </source>
</evidence>
<keyword evidence="12" id="KW-0472">Membrane</keyword>
<sequence length="493" mass="56113">MNSPWRSLPPGPRGLPLVGNAFQLHKNQWLKFTEWKKTYGDLIYLNAAGQPIIVLNSQKIAADLLDHRAAIYSDRPRNIVASDMMTEGLLVVFTHYNDIWRRMRKAAHEALNKNVSPNYMENQLTEGIILTNAMVKEPKMWPHHIKRTAASFIMGIVYDKPPIENEEDHAVTKINDFVARLTRAALPGAHLVEFIPWLRYIPAWAAKWKRQALKWNKIDSNMFITLFNEVRDKTEKGDECFSLAATLVKDAGRNNLTERENAWLAGTMYAAGAETTAGVLTWFMLAMIAYPETQKRAQAELDAVIGRDRIPIFADRDRLPYICAMIKEILRWHPVDPVGLPHCSIEDDWYKGYFIPKGSICIANVWHLNRDPDIYGLDADHFNPSRHLDEKGQIAPGPPDTKEESHVTYGFGRRLCVGRHVANQSLFIDISLMLWALNIENTIDPNGNPTSLDLDGVIDDGLVVRPMPFQVKITPRFPESTSIIEREMELGEI</sequence>
<dbReference type="InterPro" id="IPR001128">
    <property type="entry name" value="Cyt_P450"/>
</dbReference>
<keyword evidence="5 14" id="KW-0349">Heme</keyword>
<evidence type="ECO:0000256" key="9">
    <source>
        <dbReference type="ARBA" id="ARBA00023002"/>
    </source>
</evidence>
<evidence type="ECO:0000313" key="15">
    <source>
        <dbReference type="EMBL" id="THU75931.1"/>
    </source>
</evidence>
<dbReference type="GO" id="GO:0004497">
    <property type="term" value="F:monooxygenase activity"/>
    <property type="evidence" value="ECO:0007669"/>
    <property type="project" value="UniProtKB-KW"/>
</dbReference>
<comment type="similarity">
    <text evidence="4">Belongs to the cytochrome P450 family.</text>
</comment>
<gene>
    <name evidence="15" type="ORF">K435DRAFT_706105</name>
</gene>
<evidence type="ECO:0000256" key="3">
    <source>
        <dbReference type="ARBA" id="ARBA00005179"/>
    </source>
</evidence>
<dbReference type="InterPro" id="IPR002401">
    <property type="entry name" value="Cyt_P450_E_grp-I"/>
</dbReference>
<dbReference type="InterPro" id="IPR050364">
    <property type="entry name" value="Cytochrome_P450_fung"/>
</dbReference>
<evidence type="ECO:0000256" key="4">
    <source>
        <dbReference type="ARBA" id="ARBA00010617"/>
    </source>
</evidence>
<name>A0A4S8KKK9_DENBC</name>
<keyword evidence="11" id="KW-0503">Monooxygenase</keyword>
<evidence type="ECO:0000256" key="11">
    <source>
        <dbReference type="ARBA" id="ARBA00023033"/>
    </source>
</evidence>
<dbReference type="Proteomes" id="UP000297245">
    <property type="component" value="Unassembled WGS sequence"/>
</dbReference>
<comment type="subcellular location">
    <subcellularLocation>
        <location evidence="2">Membrane</location>
        <topology evidence="2">Single-pass membrane protein</topology>
    </subcellularLocation>
</comment>
<evidence type="ECO:0000256" key="2">
    <source>
        <dbReference type="ARBA" id="ARBA00004167"/>
    </source>
</evidence>
<keyword evidence="8" id="KW-1133">Transmembrane helix</keyword>
<dbReference type="Gene3D" id="1.10.630.10">
    <property type="entry name" value="Cytochrome P450"/>
    <property type="match status" value="1"/>
</dbReference>
<dbReference type="GO" id="GO:0005506">
    <property type="term" value="F:iron ion binding"/>
    <property type="evidence" value="ECO:0007669"/>
    <property type="project" value="InterPro"/>
</dbReference>
<proteinExistence type="inferred from homology"/>
<evidence type="ECO:0000256" key="6">
    <source>
        <dbReference type="ARBA" id="ARBA00022692"/>
    </source>
</evidence>
<keyword evidence="7 14" id="KW-0479">Metal-binding</keyword>
<keyword evidence="10 14" id="KW-0408">Iron</keyword>
<dbReference type="CDD" id="cd11065">
    <property type="entry name" value="CYP64-like"/>
    <property type="match status" value="1"/>
</dbReference>
<evidence type="ECO:0000256" key="5">
    <source>
        <dbReference type="ARBA" id="ARBA00022617"/>
    </source>
</evidence>
<dbReference type="PRINTS" id="PR00385">
    <property type="entry name" value="P450"/>
</dbReference>
<accession>A0A4S8KKK9</accession>
<dbReference type="SUPFAM" id="SSF48264">
    <property type="entry name" value="Cytochrome P450"/>
    <property type="match status" value="1"/>
</dbReference>
<dbReference type="InterPro" id="IPR036396">
    <property type="entry name" value="Cyt_P450_sf"/>
</dbReference>
<evidence type="ECO:0000256" key="14">
    <source>
        <dbReference type="PIRSR" id="PIRSR602401-1"/>
    </source>
</evidence>
<comment type="pathway">
    <text evidence="3">Secondary metabolite biosynthesis.</text>
</comment>
<keyword evidence="6" id="KW-0812">Transmembrane</keyword>
<dbReference type="GO" id="GO:0016020">
    <property type="term" value="C:membrane"/>
    <property type="evidence" value="ECO:0007669"/>
    <property type="project" value="UniProtKB-SubCell"/>
</dbReference>
<dbReference type="PRINTS" id="PR00463">
    <property type="entry name" value="EP450I"/>
</dbReference>
<evidence type="ECO:0000256" key="8">
    <source>
        <dbReference type="ARBA" id="ARBA00022989"/>
    </source>
</evidence>